<evidence type="ECO:0000259" key="1">
    <source>
        <dbReference type="Pfam" id="PF02129"/>
    </source>
</evidence>
<dbReference type="EMBL" id="JSUQ01000009">
    <property type="protein sequence ID" value="KHQ52881.1"/>
    <property type="molecule type" value="Genomic_DNA"/>
</dbReference>
<accession>A0A0B3S877</accession>
<comment type="caution">
    <text evidence="2">The sequence shown here is derived from an EMBL/GenBank/DDBJ whole genome shotgun (WGS) entry which is preliminary data.</text>
</comment>
<dbReference type="Proteomes" id="UP000030960">
    <property type="component" value="Unassembled WGS sequence"/>
</dbReference>
<dbReference type="Pfam" id="PF02129">
    <property type="entry name" value="Peptidase_S15"/>
    <property type="match status" value="1"/>
</dbReference>
<dbReference type="Gene3D" id="3.40.50.1820">
    <property type="entry name" value="alpha/beta hydrolase"/>
    <property type="match status" value="1"/>
</dbReference>
<evidence type="ECO:0000313" key="2">
    <source>
        <dbReference type="EMBL" id="KHQ52881.1"/>
    </source>
</evidence>
<protein>
    <submittedName>
        <fullName evidence="2">Esterase</fullName>
    </submittedName>
</protein>
<dbReference type="RefSeq" id="WP_052244478.1">
    <property type="nucleotide sequence ID" value="NZ_JSUQ01000009.1"/>
</dbReference>
<dbReference type="SUPFAM" id="SSF53474">
    <property type="entry name" value="alpha/beta-Hydrolases"/>
    <property type="match status" value="1"/>
</dbReference>
<dbReference type="AlphaFoldDB" id="A0A0B3S877"/>
<reference evidence="2 3" key="1">
    <citation type="submission" date="2014-10" db="EMBL/GenBank/DDBJ databases">
        <title>Genome sequence of Ponticoccus sp. strain UMTAT08 isolated from clonal culture of toxic dinoflagellate Alexandrium tamiyavanichii.</title>
        <authorList>
            <person name="Gan H.Y."/>
            <person name="Muhd D.-D."/>
            <person name="Mohd Noor M.E."/>
            <person name="Yeong Y.S."/>
            <person name="Usup G."/>
        </authorList>
    </citation>
    <scope>NUCLEOTIDE SEQUENCE [LARGE SCALE GENOMIC DNA]</scope>
    <source>
        <strain evidence="2 3">UMTAT08</strain>
    </source>
</reference>
<dbReference type="STRING" id="561184.SAMN05216376_11044"/>
<name>A0A0B3S877_9RHOB</name>
<gene>
    <name evidence="2" type="ORF">OA50_02424</name>
</gene>
<organism evidence="2 3">
    <name type="scientific">Mameliella alba</name>
    <dbReference type="NCBI Taxonomy" id="561184"/>
    <lineage>
        <taxon>Bacteria</taxon>
        <taxon>Pseudomonadati</taxon>
        <taxon>Pseudomonadota</taxon>
        <taxon>Alphaproteobacteria</taxon>
        <taxon>Rhodobacterales</taxon>
        <taxon>Roseobacteraceae</taxon>
        <taxon>Mameliella</taxon>
    </lineage>
</organism>
<dbReference type="InterPro" id="IPR000383">
    <property type="entry name" value="Xaa-Pro-like_dom"/>
</dbReference>
<evidence type="ECO:0000313" key="3">
    <source>
        <dbReference type="Proteomes" id="UP000030960"/>
    </source>
</evidence>
<dbReference type="GO" id="GO:0016787">
    <property type="term" value="F:hydrolase activity"/>
    <property type="evidence" value="ECO:0007669"/>
    <property type="project" value="InterPro"/>
</dbReference>
<dbReference type="OrthoDB" id="3647650at2"/>
<proteinExistence type="predicted"/>
<sequence>MSGDPETLRATLRDLLALPEVRPEPVAEVHGAVVTDTGSRIELRLDGKPATLWLPEGEGPVPAVLYCHAHGGQFDLGRREVAEGARWLASPYGPDLLAAGYAVLAMDMPGFGDRRSEGSESALAKAGFWRGQPLFGQMVGDQLAAFDWLAGHDRIDSTRIAVLGMSMGAALAMWVGALESRVAAVAQLCMLASIEGLIETGVHDRHGLYLIVPGLLRHTDMGQVAGLIAPRPQFVAHGRDDPFTAIPTGAQATLDLRLAYDATGQTDQLVTWIDQETGHKETPAIHHAVLQFLDRALTKRTPC</sequence>
<dbReference type="InterPro" id="IPR050261">
    <property type="entry name" value="FrsA_esterase"/>
</dbReference>
<dbReference type="PANTHER" id="PTHR22946">
    <property type="entry name" value="DIENELACTONE HYDROLASE DOMAIN-CONTAINING PROTEIN-RELATED"/>
    <property type="match status" value="1"/>
</dbReference>
<dbReference type="InterPro" id="IPR029058">
    <property type="entry name" value="AB_hydrolase_fold"/>
</dbReference>
<keyword evidence="3" id="KW-1185">Reference proteome</keyword>
<feature type="domain" description="Xaa-Pro dipeptidyl-peptidase-like" evidence="1">
    <location>
        <begin position="50"/>
        <end position="210"/>
    </location>
</feature>